<dbReference type="AlphaFoldDB" id="A0A851J8K3"/>
<gene>
    <name evidence="1" type="primary">Abca13_0</name>
    <name evidence="1" type="ORF">DONATR_R10474</name>
</gene>
<proteinExistence type="predicted"/>
<feature type="non-terminal residue" evidence="1">
    <location>
        <position position="1"/>
    </location>
</feature>
<sequence length="616" mass="70036">LKHMDALVQNMRDMDVEFLISRFKQVQENLENFFKNIKPFSLENSELGTLTDWWDAFENISCYWNLTGIRQITQLFEQGELYSIEDVFNLLFDVISLTERLAHGNITEALTETYAFILTQEEKMPIFTDEEFSNQVEDLLTLLETLSDISNEPGEASICFSAAFCWTLTTATPQSDPTVKPCDFVHTNSTLHYNAVIEVIKELKLITLDDSFACSMEDIQMDITRNLTCFFHQIKEWNSIILNFSVLHHVNSSVLKELLDFWNELSLYAVPLQVNNTHAINCSSTPRSQMALQILETLGSISMSEMEMAKKLLEQLDNLYGGLSWNRESRTSLKRVLTNVKNMTSEVSRLLNSEAVLSFLSVIQPLMTLSSVGNQTHAMLTTISALSGNINISENFENLLFPVVTSIENLLVNFSIRHLLVMIDQESQLLKFATGQSSSMAPDVLLEEFKTSSLDAISRNFEDLQDIVKSILCECNNKNHFKIMHALILLMTNESSSNDLLLAVKDIIAFLELFQNKSEKDYTGLLFGDSREKLNITHAAFSVVLNSLLHLIADLDVVEALHTDNTELHKVDLIDSFFYNAPYSNSSTQSQSRNLKIMQEILQIIFQATAEHDRNK</sequence>
<dbReference type="Proteomes" id="UP000660704">
    <property type="component" value="Unassembled WGS sequence"/>
</dbReference>
<evidence type="ECO:0000313" key="1">
    <source>
        <dbReference type="EMBL" id="NXB74076.1"/>
    </source>
</evidence>
<reference evidence="1" key="1">
    <citation type="submission" date="2019-09" db="EMBL/GenBank/DDBJ databases">
        <title>Bird 10,000 Genomes (B10K) Project - Family phase.</title>
        <authorList>
            <person name="Zhang G."/>
        </authorList>
    </citation>
    <scope>NUCLEOTIDE SEQUENCE</scope>
    <source>
        <strain evidence="1">B10K-DU-001-63</strain>
        <tissue evidence="1">Muscle</tissue>
    </source>
</reference>
<feature type="non-terminal residue" evidence="1">
    <location>
        <position position="616"/>
    </location>
</feature>
<name>A0A851J8K3_9PASS</name>
<accession>A0A851J8K3</accession>
<comment type="caution">
    <text evidence="1">The sequence shown here is derived from an EMBL/GenBank/DDBJ whole genome shotgun (WGS) entry which is preliminary data.</text>
</comment>
<organism evidence="1 2">
    <name type="scientific">Donacobius atricapilla</name>
    <dbReference type="NCBI Taxonomy" id="237420"/>
    <lineage>
        <taxon>Eukaryota</taxon>
        <taxon>Metazoa</taxon>
        <taxon>Chordata</taxon>
        <taxon>Craniata</taxon>
        <taxon>Vertebrata</taxon>
        <taxon>Euteleostomi</taxon>
        <taxon>Archelosauria</taxon>
        <taxon>Archosauria</taxon>
        <taxon>Dinosauria</taxon>
        <taxon>Saurischia</taxon>
        <taxon>Theropoda</taxon>
        <taxon>Coelurosauria</taxon>
        <taxon>Aves</taxon>
        <taxon>Neognathae</taxon>
        <taxon>Neoaves</taxon>
        <taxon>Telluraves</taxon>
        <taxon>Australaves</taxon>
        <taxon>Passeriformes</taxon>
        <taxon>Mimidae</taxon>
        <taxon>Donacobius</taxon>
    </lineage>
</organism>
<keyword evidence="2" id="KW-1185">Reference proteome</keyword>
<protein>
    <submittedName>
        <fullName evidence="1">ABCAD protein</fullName>
    </submittedName>
</protein>
<evidence type="ECO:0000313" key="2">
    <source>
        <dbReference type="Proteomes" id="UP000660704"/>
    </source>
</evidence>
<dbReference type="EMBL" id="WBMY01006614">
    <property type="protein sequence ID" value="NXB74076.1"/>
    <property type="molecule type" value="Genomic_DNA"/>
</dbReference>